<evidence type="ECO:0008006" key="4">
    <source>
        <dbReference type="Google" id="ProtNLM"/>
    </source>
</evidence>
<evidence type="ECO:0000313" key="3">
    <source>
        <dbReference type="Proteomes" id="UP000199181"/>
    </source>
</evidence>
<protein>
    <recommendedName>
        <fullName evidence="4">Transposase</fullName>
    </recommendedName>
</protein>
<feature type="compositionally biased region" description="Basic residues" evidence="1">
    <location>
        <begin position="186"/>
        <end position="197"/>
    </location>
</feature>
<organism evidence="2 3">
    <name type="scientific">Stigmatella erecta</name>
    <dbReference type="NCBI Taxonomy" id="83460"/>
    <lineage>
        <taxon>Bacteria</taxon>
        <taxon>Pseudomonadati</taxon>
        <taxon>Myxococcota</taxon>
        <taxon>Myxococcia</taxon>
        <taxon>Myxococcales</taxon>
        <taxon>Cystobacterineae</taxon>
        <taxon>Archangiaceae</taxon>
        <taxon>Stigmatella</taxon>
    </lineage>
</organism>
<reference evidence="3" key="1">
    <citation type="submission" date="2016-10" db="EMBL/GenBank/DDBJ databases">
        <authorList>
            <person name="Varghese N."/>
            <person name="Submissions S."/>
        </authorList>
    </citation>
    <scope>NUCLEOTIDE SEQUENCE [LARGE SCALE GENOMIC DNA]</scope>
    <source>
        <strain evidence="3">DSM 16858</strain>
    </source>
</reference>
<evidence type="ECO:0000313" key="2">
    <source>
        <dbReference type="EMBL" id="SET71703.1"/>
    </source>
</evidence>
<keyword evidence="3" id="KW-1185">Reference proteome</keyword>
<name>A0A1I0GL06_9BACT</name>
<dbReference type="EMBL" id="FOIJ01000004">
    <property type="protein sequence ID" value="SET71703.1"/>
    <property type="molecule type" value="Genomic_DNA"/>
</dbReference>
<feature type="region of interest" description="Disordered" evidence="1">
    <location>
        <begin position="241"/>
        <end position="265"/>
    </location>
</feature>
<sequence>MELEKELEQFRQEAQRLKAGRRSGSLPFPEALRAFAVRYAEHTVAAGGTVTDAAQKLGVSGPAIYEWRKGRPAGHRRPKPTEKGVALVPVHVSERPARAEVAGVQQVALISPGGWRIEGLTLEAAAQLLGRLTSRWRVDSINSCVNGASPAPPSRILLAEPLRRGSGRPAHAECAQWRHSPQGLNRRGRRSAPRSQRRGAMPRWKDRSRGSSSSSVRCTGAPASICCGVVSFSLRNPHDVRESHQIGASPPPLIPTSEGTSHQQAQVSRITVAMPQDA</sequence>
<dbReference type="AlphaFoldDB" id="A0A1I0GL06"/>
<dbReference type="Proteomes" id="UP000199181">
    <property type="component" value="Unassembled WGS sequence"/>
</dbReference>
<gene>
    <name evidence="2" type="ORF">SAMN05443639_10441</name>
</gene>
<proteinExistence type="predicted"/>
<evidence type="ECO:0000256" key="1">
    <source>
        <dbReference type="SAM" id="MobiDB-lite"/>
    </source>
</evidence>
<feature type="region of interest" description="Disordered" evidence="1">
    <location>
        <begin position="167"/>
        <end position="218"/>
    </location>
</feature>
<accession>A0A1I0GL06</accession>